<keyword evidence="5" id="KW-0496">Mitochondrion</keyword>
<dbReference type="GO" id="GO:0001671">
    <property type="term" value="F:ATPase activator activity"/>
    <property type="evidence" value="ECO:0007669"/>
    <property type="project" value="TreeGrafter"/>
</dbReference>
<dbReference type="GO" id="GO:0030150">
    <property type="term" value="P:protein import into mitochondrial matrix"/>
    <property type="evidence" value="ECO:0007669"/>
    <property type="project" value="TreeGrafter"/>
</dbReference>
<keyword evidence="6" id="KW-0472">Membrane</keyword>
<proteinExistence type="predicted"/>
<dbReference type="InterPro" id="IPR036869">
    <property type="entry name" value="J_dom_sf"/>
</dbReference>
<dbReference type="AlphaFoldDB" id="G0USM7"/>
<keyword evidence="4" id="KW-1133">Transmembrane helix</keyword>
<dbReference type="PANTHER" id="PTHR12763">
    <property type="match status" value="1"/>
</dbReference>
<dbReference type="GO" id="GO:0001405">
    <property type="term" value="C:PAM complex, Tim23 associated import motor"/>
    <property type="evidence" value="ECO:0007669"/>
    <property type="project" value="TreeGrafter"/>
</dbReference>
<dbReference type="VEuPathDB" id="TriTrypDB:TcIL3000_8_6170"/>
<keyword evidence="3" id="KW-0999">Mitochondrion inner membrane</keyword>
<dbReference type="SUPFAM" id="SSF46565">
    <property type="entry name" value="Chaperone J-domain"/>
    <property type="match status" value="1"/>
</dbReference>
<reference evidence="7" key="1">
    <citation type="journal article" date="2012" name="Proc. Natl. Acad. Sci. U.S.A.">
        <title>Antigenic diversity is generated by distinct evolutionary mechanisms in African trypanosome species.</title>
        <authorList>
            <person name="Jackson A.P."/>
            <person name="Berry A."/>
            <person name="Aslett M."/>
            <person name="Allison H.C."/>
            <person name="Burton P."/>
            <person name="Vavrova-Anderson J."/>
            <person name="Brown R."/>
            <person name="Browne H."/>
            <person name="Corton N."/>
            <person name="Hauser H."/>
            <person name="Gamble J."/>
            <person name="Gilderthorp R."/>
            <person name="Marcello L."/>
            <person name="McQuillan J."/>
            <person name="Otto T.D."/>
            <person name="Quail M.A."/>
            <person name="Sanders M.J."/>
            <person name="van Tonder A."/>
            <person name="Ginger M.L."/>
            <person name="Field M.C."/>
            <person name="Barry J.D."/>
            <person name="Hertz-Fowler C."/>
            <person name="Berriman M."/>
        </authorList>
    </citation>
    <scope>NUCLEOTIDE SEQUENCE</scope>
    <source>
        <strain evidence="7">IL3000</strain>
    </source>
</reference>
<evidence type="ECO:0000256" key="1">
    <source>
        <dbReference type="ARBA" id="ARBA00004273"/>
    </source>
</evidence>
<evidence type="ECO:0000256" key="3">
    <source>
        <dbReference type="ARBA" id="ARBA00022792"/>
    </source>
</evidence>
<keyword evidence="2" id="KW-0812">Transmembrane</keyword>
<evidence type="ECO:0000256" key="6">
    <source>
        <dbReference type="ARBA" id="ARBA00023136"/>
    </source>
</evidence>
<dbReference type="PANTHER" id="PTHR12763:SF28">
    <property type="entry name" value="GEO10507P1-RELATED"/>
    <property type="match status" value="1"/>
</dbReference>
<dbReference type="EMBL" id="HE575321">
    <property type="protein sequence ID" value="CCC92390.1"/>
    <property type="molecule type" value="Genomic_DNA"/>
</dbReference>
<protein>
    <recommendedName>
        <fullName evidence="8">J domain-containing protein</fullName>
    </recommendedName>
</protein>
<organism evidence="7">
    <name type="scientific">Trypanosoma congolense (strain IL3000)</name>
    <dbReference type="NCBI Taxonomy" id="1068625"/>
    <lineage>
        <taxon>Eukaryota</taxon>
        <taxon>Discoba</taxon>
        <taxon>Euglenozoa</taxon>
        <taxon>Kinetoplastea</taxon>
        <taxon>Metakinetoplastina</taxon>
        <taxon>Trypanosomatida</taxon>
        <taxon>Trypanosomatidae</taxon>
        <taxon>Trypanosoma</taxon>
        <taxon>Nannomonas</taxon>
    </lineage>
</organism>
<dbReference type="Gene3D" id="1.10.287.110">
    <property type="entry name" value="DnaJ domain"/>
    <property type="match status" value="1"/>
</dbReference>
<accession>G0USM7</accession>
<comment type="subcellular location">
    <subcellularLocation>
        <location evidence="1">Mitochondrion inner membrane</location>
    </subcellularLocation>
</comment>
<evidence type="ECO:0000256" key="2">
    <source>
        <dbReference type="ARBA" id="ARBA00022692"/>
    </source>
</evidence>
<name>G0USM7_TRYCI</name>
<sequence length="120" mass="13338">MSIPLAVLTILGGAYYLVRLAPRVSQHVSIAQNTVLAGHRRPRPYHRYEGGFAKPMTRKEALLLLGFTEDVAASGACSPPSESEIKVRYYALMKELHTDVDGSLYIAAKLNEARDILRRQ</sequence>
<evidence type="ECO:0000313" key="7">
    <source>
        <dbReference type="EMBL" id="CCC92390.1"/>
    </source>
</evidence>
<evidence type="ECO:0000256" key="4">
    <source>
        <dbReference type="ARBA" id="ARBA00022989"/>
    </source>
</evidence>
<evidence type="ECO:0008006" key="8">
    <source>
        <dbReference type="Google" id="ProtNLM"/>
    </source>
</evidence>
<gene>
    <name evidence="7" type="ORF">TCIL3000_8_6170</name>
</gene>
<evidence type="ECO:0000256" key="5">
    <source>
        <dbReference type="ARBA" id="ARBA00023128"/>
    </source>
</evidence>